<dbReference type="KEGG" id="lsm:121119916"/>
<dbReference type="RefSeq" id="XP_040570678.1">
    <property type="nucleotide sequence ID" value="XM_040714744.2"/>
</dbReference>
<dbReference type="AlphaFoldDB" id="A0A0K2T2S9"/>
<name>A0A0K2T2S9_LEPSM</name>
<protein>
    <submittedName>
        <fullName evidence="2">Uncharacterized protein</fullName>
    </submittedName>
</protein>
<evidence type="ECO:0000313" key="2">
    <source>
        <dbReference type="EMBL" id="CDW19877.1"/>
    </source>
</evidence>
<organism evidence="2">
    <name type="scientific">Lepeophtheirus salmonis</name>
    <name type="common">Salmon louse</name>
    <name type="synonym">Caligus salmonis</name>
    <dbReference type="NCBI Taxonomy" id="72036"/>
    <lineage>
        <taxon>Eukaryota</taxon>
        <taxon>Metazoa</taxon>
        <taxon>Ecdysozoa</taxon>
        <taxon>Arthropoda</taxon>
        <taxon>Crustacea</taxon>
        <taxon>Multicrustacea</taxon>
        <taxon>Hexanauplia</taxon>
        <taxon>Copepoda</taxon>
        <taxon>Siphonostomatoida</taxon>
        <taxon>Caligidae</taxon>
        <taxon>Lepeophtheirus</taxon>
    </lineage>
</organism>
<dbReference type="EMBL" id="HACA01002516">
    <property type="protein sequence ID" value="CDW19877.1"/>
    <property type="molecule type" value="Transcribed_RNA"/>
</dbReference>
<accession>A0A0K2T2S9</accession>
<feature type="chain" id="PRO_5005487346" evidence="1">
    <location>
        <begin position="21"/>
        <end position="342"/>
    </location>
</feature>
<feature type="signal peptide" evidence="1">
    <location>
        <begin position="1"/>
        <end position="20"/>
    </location>
</feature>
<sequence>MFINALITVTLLVINHQVSSQSFNEDFLKRFQNVNINTNTRRSSGENLEGLTRNTFVDSNRLPGKLKPDGTYCINKVVEVEETEFERGMECHHTFNKKCHITYITDYSSSAEKKCDTDFRKKCRITFKAVPHNEKVKVCHTPLVRKCDDENKGPEVCTTEYENHCETKYKVYELDQDEPNCKMVEELRCMNVTVELFHIETSNTSPPFVVKEKCERWPVQKCELGTKVVTKVHPETSCNKIPKEVCAPSNCKTAPGKEICKEETRTLVQNVPEEDCDLQPQESCRMQSSLVPRLVPKQNCIKVPKEVCVNTKKNPKKIKKPIMKEWCYNPDDLLKEYDESKK</sequence>
<keyword evidence="1" id="KW-0732">Signal</keyword>
<dbReference type="OrthoDB" id="6364333at2759"/>
<reference evidence="2" key="1">
    <citation type="submission" date="2014-05" db="EMBL/GenBank/DDBJ databases">
        <authorList>
            <person name="Chronopoulou M."/>
        </authorList>
    </citation>
    <scope>NUCLEOTIDE SEQUENCE</scope>
    <source>
        <tissue evidence="2">Whole organism</tissue>
    </source>
</reference>
<proteinExistence type="predicted"/>
<dbReference type="GeneID" id="121119916"/>
<evidence type="ECO:0000256" key="1">
    <source>
        <dbReference type="SAM" id="SignalP"/>
    </source>
</evidence>